<proteinExistence type="predicted"/>
<keyword evidence="1" id="KW-0597">Phosphoprotein</keyword>
<dbReference type="InterPro" id="IPR046947">
    <property type="entry name" value="LytR-like"/>
</dbReference>
<reference evidence="4 5" key="1">
    <citation type="submission" date="2022-12" db="EMBL/GenBank/DDBJ databases">
        <title>Chitinophagaceae gen. sp. nov., a new member of the family Chitinophagaceae, isolated from soil in a chemical factory.</title>
        <authorList>
            <person name="Ke Z."/>
        </authorList>
    </citation>
    <scope>NUCLEOTIDE SEQUENCE [LARGE SCALE GENOMIC DNA]</scope>
    <source>
        <strain evidence="4 5">LY-5</strain>
    </source>
</reference>
<name>A0ABT4ULZ3_9BACT</name>
<feature type="domain" description="HTH LytTR-type" evidence="3">
    <location>
        <begin position="141"/>
        <end position="238"/>
    </location>
</feature>
<dbReference type="SMART" id="SM00448">
    <property type="entry name" value="REC"/>
    <property type="match status" value="1"/>
</dbReference>
<dbReference type="SMART" id="SM00850">
    <property type="entry name" value="LytTR"/>
    <property type="match status" value="1"/>
</dbReference>
<evidence type="ECO:0000313" key="5">
    <source>
        <dbReference type="Proteomes" id="UP001210231"/>
    </source>
</evidence>
<dbReference type="Pfam" id="PF04397">
    <property type="entry name" value="LytTR"/>
    <property type="match status" value="1"/>
</dbReference>
<comment type="caution">
    <text evidence="4">The sequence shown here is derived from an EMBL/GenBank/DDBJ whole genome shotgun (WGS) entry which is preliminary data.</text>
</comment>
<accession>A0ABT4ULZ3</accession>
<dbReference type="PROSITE" id="PS50110">
    <property type="entry name" value="RESPONSE_REGULATORY"/>
    <property type="match status" value="1"/>
</dbReference>
<evidence type="ECO:0000259" key="3">
    <source>
        <dbReference type="PROSITE" id="PS50930"/>
    </source>
</evidence>
<feature type="modified residue" description="4-aspartylphosphate" evidence="1">
    <location>
        <position position="58"/>
    </location>
</feature>
<dbReference type="Pfam" id="PF00072">
    <property type="entry name" value="Response_reg"/>
    <property type="match status" value="1"/>
</dbReference>
<dbReference type="InterPro" id="IPR011006">
    <property type="entry name" value="CheY-like_superfamily"/>
</dbReference>
<dbReference type="PANTHER" id="PTHR37299:SF1">
    <property type="entry name" value="STAGE 0 SPORULATION PROTEIN A HOMOLOG"/>
    <property type="match status" value="1"/>
</dbReference>
<dbReference type="PROSITE" id="PS50930">
    <property type="entry name" value="HTH_LYTTR"/>
    <property type="match status" value="1"/>
</dbReference>
<evidence type="ECO:0000313" key="4">
    <source>
        <dbReference type="EMBL" id="MDA3615230.1"/>
    </source>
</evidence>
<dbReference type="Gene3D" id="3.40.50.2300">
    <property type="match status" value="1"/>
</dbReference>
<sequence>MLPHKLKYVVIDDNELDILLMNFHLSNFSWLESHGNFTNANDALTAMEILKPEIVFTDIEMPELNGLELLQKIKASTPVTILTSSHLQYAIEGFELEAFDFISKPLNEQRIKNVVTRIENFWSLKNKATQYDILIDNYQVITIKDGHHYIKIQLSDIIYLEALQDYTKVVTREQEYLTLTTLTAFVQKLANPSFLRIHRSYAVATTKIKEIHSNKVICGNIELPVGKTYRQAITQLMK</sequence>
<dbReference type="GO" id="GO:0003677">
    <property type="term" value="F:DNA binding"/>
    <property type="evidence" value="ECO:0007669"/>
    <property type="project" value="UniProtKB-KW"/>
</dbReference>
<gene>
    <name evidence="4" type="ORF">O3P16_10460</name>
</gene>
<dbReference type="Gene3D" id="2.40.50.1020">
    <property type="entry name" value="LytTr DNA-binding domain"/>
    <property type="match status" value="1"/>
</dbReference>
<dbReference type="InterPro" id="IPR001789">
    <property type="entry name" value="Sig_transdc_resp-reg_receiver"/>
</dbReference>
<dbReference type="RefSeq" id="WP_407031555.1">
    <property type="nucleotide sequence ID" value="NZ_JAQGEF010000011.1"/>
</dbReference>
<dbReference type="EMBL" id="JAQGEF010000011">
    <property type="protein sequence ID" value="MDA3615230.1"/>
    <property type="molecule type" value="Genomic_DNA"/>
</dbReference>
<keyword evidence="4" id="KW-0238">DNA-binding</keyword>
<evidence type="ECO:0000259" key="2">
    <source>
        <dbReference type="PROSITE" id="PS50110"/>
    </source>
</evidence>
<evidence type="ECO:0000256" key="1">
    <source>
        <dbReference type="PROSITE-ProRule" id="PRU00169"/>
    </source>
</evidence>
<dbReference type="Proteomes" id="UP001210231">
    <property type="component" value="Unassembled WGS sequence"/>
</dbReference>
<keyword evidence="5" id="KW-1185">Reference proteome</keyword>
<feature type="domain" description="Response regulatory" evidence="2">
    <location>
        <begin position="7"/>
        <end position="119"/>
    </location>
</feature>
<dbReference type="PANTHER" id="PTHR37299">
    <property type="entry name" value="TRANSCRIPTIONAL REGULATOR-RELATED"/>
    <property type="match status" value="1"/>
</dbReference>
<organism evidence="4 5">
    <name type="scientific">Polluticaenibacter yanchengensis</name>
    <dbReference type="NCBI Taxonomy" id="3014562"/>
    <lineage>
        <taxon>Bacteria</taxon>
        <taxon>Pseudomonadati</taxon>
        <taxon>Bacteroidota</taxon>
        <taxon>Chitinophagia</taxon>
        <taxon>Chitinophagales</taxon>
        <taxon>Chitinophagaceae</taxon>
        <taxon>Polluticaenibacter</taxon>
    </lineage>
</organism>
<protein>
    <submittedName>
        <fullName evidence="4">LytTR family DNA-binding domain-containing protein</fullName>
    </submittedName>
</protein>
<dbReference type="InterPro" id="IPR007492">
    <property type="entry name" value="LytTR_DNA-bd_dom"/>
</dbReference>
<dbReference type="SUPFAM" id="SSF52172">
    <property type="entry name" value="CheY-like"/>
    <property type="match status" value="1"/>
</dbReference>